<evidence type="ECO:0000256" key="2">
    <source>
        <dbReference type="ARBA" id="ARBA00022649"/>
    </source>
</evidence>
<dbReference type="Pfam" id="PF05016">
    <property type="entry name" value="ParE_toxin"/>
    <property type="match status" value="1"/>
</dbReference>
<sequence>MKNAIFHPLAEQELIDATAYYEEQKPGLGLEFLGEVEDAVNFLMLYPEAGSKVRSSVRRMILPKFSYSLLYRILEGDLIRILAVAHHKRRTQYWVERE</sequence>
<gene>
    <name evidence="3" type="ORF">WMG39_02935</name>
</gene>
<dbReference type="EMBL" id="JBBLXS010000021">
    <property type="protein sequence ID" value="MEK0183798.1"/>
    <property type="molecule type" value="Genomic_DNA"/>
</dbReference>
<protein>
    <submittedName>
        <fullName evidence="3">Type II toxin-antitoxin system RelE/ParE family toxin</fullName>
    </submittedName>
</protein>
<dbReference type="PANTHER" id="PTHR33755">
    <property type="entry name" value="TOXIN PARE1-RELATED"/>
    <property type="match status" value="1"/>
</dbReference>
<keyword evidence="2" id="KW-1277">Toxin-antitoxin system</keyword>
<dbReference type="InterPro" id="IPR035093">
    <property type="entry name" value="RelE/ParE_toxin_dom_sf"/>
</dbReference>
<proteinExistence type="inferred from homology"/>
<dbReference type="Proteomes" id="UP001384579">
    <property type="component" value="Unassembled WGS sequence"/>
</dbReference>
<accession>A0ABU8YHG3</accession>
<reference evidence="3 4" key="1">
    <citation type="journal article" date="2020" name="Harmful Algae">
        <title>Molecular and morphological characterization of a novel dihydroanatoxin-a producing Microcoleus species (cyanobacteria) from the Russian River, California, USA.</title>
        <authorList>
            <person name="Conklin K.Y."/>
            <person name="Stancheva R."/>
            <person name="Otten T.G."/>
            <person name="Fadness R."/>
            <person name="Boyer G.L."/>
            <person name="Read B."/>
            <person name="Zhang X."/>
            <person name="Sheath R.G."/>
        </authorList>
    </citation>
    <scope>NUCLEOTIDE SEQUENCE [LARGE SCALE GENOMIC DNA]</scope>
    <source>
        <strain evidence="3 4">PTRS2</strain>
    </source>
</reference>
<comment type="caution">
    <text evidence="3">The sequence shown here is derived from an EMBL/GenBank/DDBJ whole genome shotgun (WGS) entry which is preliminary data.</text>
</comment>
<evidence type="ECO:0000313" key="3">
    <source>
        <dbReference type="EMBL" id="MEK0183798.1"/>
    </source>
</evidence>
<evidence type="ECO:0000256" key="1">
    <source>
        <dbReference type="ARBA" id="ARBA00006226"/>
    </source>
</evidence>
<name>A0ABU8YHG3_9CYAN</name>
<keyword evidence="4" id="KW-1185">Reference proteome</keyword>
<dbReference type="PANTHER" id="PTHR33755:SF8">
    <property type="entry name" value="TOXIN PARE2"/>
    <property type="match status" value="1"/>
</dbReference>
<dbReference type="Gene3D" id="3.30.2310.20">
    <property type="entry name" value="RelE-like"/>
    <property type="match status" value="1"/>
</dbReference>
<evidence type="ECO:0000313" key="4">
    <source>
        <dbReference type="Proteomes" id="UP001384579"/>
    </source>
</evidence>
<dbReference type="RefSeq" id="WP_340518899.1">
    <property type="nucleotide sequence ID" value="NZ_JBBLXS010000021.1"/>
</dbReference>
<dbReference type="InterPro" id="IPR051803">
    <property type="entry name" value="TA_system_RelE-like_toxin"/>
</dbReference>
<organism evidence="3 4">
    <name type="scientific">Microcoleus anatoxicus PTRS2</name>
    <dbReference type="NCBI Taxonomy" id="2705321"/>
    <lineage>
        <taxon>Bacteria</taxon>
        <taxon>Bacillati</taxon>
        <taxon>Cyanobacteriota</taxon>
        <taxon>Cyanophyceae</taxon>
        <taxon>Oscillatoriophycideae</taxon>
        <taxon>Oscillatoriales</taxon>
        <taxon>Microcoleaceae</taxon>
        <taxon>Microcoleus</taxon>
        <taxon>Microcoleus anatoxicus</taxon>
    </lineage>
</organism>
<comment type="similarity">
    <text evidence="1">Belongs to the RelE toxin family.</text>
</comment>
<dbReference type="InterPro" id="IPR007712">
    <property type="entry name" value="RelE/ParE_toxin"/>
</dbReference>